<dbReference type="InterPro" id="IPR047589">
    <property type="entry name" value="DUF11_rpt"/>
</dbReference>
<dbReference type="InterPro" id="IPR044023">
    <property type="entry name" value="Ig_7"/>
</dbReference>
<dbReference type="RefSeq" id="WP_369765068.1">
    <property type="nucleotide sequence ID" value="NZ_CP165626.1"/>
</dbReference>
<feature type="domain" description="Ig-like" evidence="2">
    <location>
        <begin position="711"/>
        <end position="788"/>
    </location>
</feature>
<feature type="domain" description="Ig-like" evidence="2">
    <location>
        <begin position="632"/>
        <end position="709"/>
    </location>
</feature>
<feature type="domain" description="DUF7507" evidence="3">
    <location>
        <begin position="1788"/>
        <end position="1899"/>
    </location>
</feature>
<evidence type="ECO:0000259" key="3">
    <source>
        <dbReference type="Pfam" id="PF24346"/>
    </source>
</evidence>
<feature type="domain" description="Ig-like" evidence="2">
    <location>
        <begin position="790"/>
        <end position="867"/>
    </location>
</feature>
<protein>
    <submittedName>
        <fullName evidence="4">Gliding motility-associated C-terminal domain-containing protein</fullName>
    </submittedName>
</protein>
<feature type="domain" description="Ig-like" evidence="2">
    <location>
        <begin position="1580"/>
        <end position="1656"/>
    </location>
</feature>
<evidence type="ECO:0000259" key="2">
    <source>
        <dbReference type="Pfam" id="PF19081"/>
    </source>
</evidence>
<evidence type="ECO:0000256" key="1">
    <source>
        <dbReference type="SAM" id="SignalP"/>
    </source>
</evidence>
<feature type="chain" id="PRO_5044213433" evidence="1">
    <location>
        <begin position="29"/>
        <end position="2517"/>
    </location>
</feature>
<dbReference type="InterPro" id="IPR051172">
    <property type="entry name" value="Chlamydia_OmcB"/>
</dbReference>
<dbReference type="NCBIfam" id="TIGR01451">
    <property type="entry name" value="B_ant_repeat"/>
    <property type="match status" value="5"/>
</dbReference>
<organism evidence="4">
    <name type="scientific">Flavobacterium sp. WC2416</name>
    <dbReference type="NCBI Taxonomy" id="3234141"/>
    <lineage>
        <taxon>Bacteria</taxon>
        <taxon>Pseudomonadati</taxon>
        <taxon>Bacteroidota</taxon>
        <taxon>Flavobacteriia</taxon>
        <taxon>Flavobacteriales</taxon>
        <taxon>Flavobacteriaceae</taxon>
        <taxon>Flavobacterium</taxon>
    </lineage>
</organism>
<dbReference type="EMBL" id="CP165626">
    <property type="protein sequence ID" value="XDU97493.1"/>
    <property type="molecule type" value="Genomic_DNA"/>
</dbReference>
<feature type="domain" description="Ig-like" evidence="2">
    <location>
        <begin position="948"/>
        <end position="1024"/>
    </location>
</feature>
<dbReference type="InterPro" id="IPR055354">
    <property type="entry name" value="DUF7507"/>
</dbReference>
<dbReference type="Pfam" id="PF24346">
    <property type="entry name" value="DUF7507"/>
    <property type="match status" value="6"/>
</dbReference>
<dbReference type="PANTHER" id="PTHR34819">
    <property type="entry name" value="LARGE CYSTEINE-RICH PERIPLASMIC PROTEIN OMCB"/>
    <property type="match status" value="1"/>
</dbReference>
<feature type="domain" description="DUF7507" evidence="3">
    <location>
        <begin position="2048"/>
        <end position="2158"/>
    </location>
</feature>
<dbReference type="Pfam" id="PF19081">
    <property type="entry name" value="Ig_7"/>
    <property type="match status" value="17"/>
</dbReference>
<feature type="domain" description="Ig-like" evidence="2">
    <location>
        <begin position="1501"/>
        <end position="1577"/>
    </location>
</feature>
<reference evidence="4" key="1">
    <citation type="submission" date="2024-07" db="EMBL/GenBank/DDBJ databases">
        <authorList>
            <person name="Biller S.J."/>
        </authorList>
    </citation>
    <scope>NUCLEOTIDE SEQUENCE</scope>
    <source>
        <strain evidence="4">WC2416</strain>
    </source>
</reference>
<accession>A0AB39W8V2</accession>
<feature type="domain" description="Ig-like" evidence="2">
    <location>
        <begin position="553"/>
        <end position="630"/>
    </location>
</feature>
<feature type="signal peptide" evidence="1">
    <location>
        <begin position="1"/>
        <end position="28"/>
    </location>
</feature>
<feature type="domain" description="DUF7507" evidence="3">
    <location>
        <begin position="2299"/>
        <end position="2394"/>
    </location>
</feature>
<proteinExistence type="predicted"/>
<feature type="domain" description="Ig-like" evidence="2">
    <location>
        <begin position="1267"/>
        <end position="1341"/>
    </location>
</feature>
<feature type="domain" description="Ig-like" evidence="2">
    <location>
        <begin position="316"/>
        <end position="392"/>
    </location>
</feature>
<name>A0AB39W8V2_9FLAO</name>
<gene>
    <name evidence="4" type="ORF">AB3G39_09955</name>
</gene>
<feature type="domain" description="Ig-like" evidence="2">
    <location>
        <begin position="1343"/>
        <end position="1420"/>
    </location>
</feature>
<feature type="domain" description="Ig-like" evidence="2">
    <location>
        <begin position="869"/>
        <end position="946"/>
    </location>
</feature>
<feature type="domain" description="Ig-like" evidence="2">
    <location>
        <begin position="1027"/>
        <end position="1104"/>
    </location>
</feature>
<evidence type="ECO:0000313" key="4">
    <source>
        <dbReference type="EMBL" id="XDU97493.1"/>
    </source>
</evidence>
<feature type="domain" description="Ig-like" evidence="2">
    <location>
        <begin position="395"/>
        <end position="472"/>
    </location>
</feature>
<feature type="domain" description="Ig-like" evidence="2">
    <location>
        <begin position="1422"/>
        <end position="1498"/>
    </location>
</feature>
<feature type="domain" description="Ig-like" evidence="2">
    <location>
        <begin position="1106"/>
        <end position="1183"/>
    </location>
</feature>
<feature type="domain" description="DUF7507" evidence="3">
    <location>
        <begin position="1919"/>
        <end position="2028"/>
    </location>
</feature>
<feature type="domain" description="DUF7507" evidence="3">
    <location>
        <begin position="2179"/>
        <end position="2280"/>
    </location>
</feature>
<feature type="domain" description="Ig-like" evidence="2">
    <location>
        <begin position="474"/>
        <end position="550"/>
    </location>
</feature>
<dbReference type="Pfam" id="PF13585">
    <property type="entry name" value="CHU_C"/>
    <property type="match status" value="1"/>
</dbReference>
<feature type="domain" description="DUF7507" evidence="3">
    <location>
        <begin position="1659"/>
        <end position="1768"/>
    </location>
</feature>
<sequence length="2517" mass="257349">MKTNFTLSTKLFIIILLSLFASITNIYAQDTFDGDYCPAPNTPGDEYATGIFFSQQLSVNASSTCQIGTIHAKVNTITQVLRLGMNIGNGGAALFRMYLDTDNNPITGLTSDTFGGALSVAGAEYIIEINSNASTFNIYSGNGSTLTPLLVNNGLAAKNGSAVGCSAGGGEFLEFNIPFGSIGINICDPLNPGFIKITKLASVSGNSPSSSRCINTALTFGIPLKGSVEPSSTVCSGINSSLLNVTGITGSSTITKWQSSVSPFTTWTDIANTSLTYTATNLTATTKFRALFSNTGLCAGNDITTSEATITVNPSPNAPTASNQTVCSNGSPTQTLTATATGGTITWYDAATAGNVVATPTQVGVGTKTYYAQASNGTCPSLTRTPVVLTINTIPSAPSASNQTVCTNGSPTQTLTATATGGTITWYDAATGGNVVASPTQVGVGSKTYYAEASNGTCSSLTRTIVILTINPAPNAPSASNQTVCTNGSPTQTLTATATGGTITWYDAATTGNVVASPTQVGVGTKTYYAEASDGTCSSLTRTAVVLTINVAPNSPAASNQTVCTNGSPSQTLTATATGGTITWYDAATAGNVVASPTQVGVGTKTYYAESSNGTCSSLTRTAVILTINPAPNAPIASNQTVCTNGSPTQTLTATATGGTITWYDAATAGNIITTPTQVGVGTKTYYAEASNGTCSSLTRTLVILTINPAPSAPVASNQTVCTNGSPTQTLTATATGGTITWYDAATAGNIVSSPTQIGVGTTTYYAESSNGTCSSLTRTAVILTINPAPSTPIASNQTVCTNGSPTQTLTATATGGTITWYDAATAGNSITTPTQVGVGTKTYYAEASNGTCSSLTRTQVILTINPAPNAPVASNQTVCTNGSPTQTLTATATGGTITWYDAATAGNIVPSPTQIGVGTKTYYAEASNGTCSSLTRTAVILTINPAPNAPEASNQTVCTNGSPTQTLTATATGGTITWYDAATAGNIMASPTQVGVGTSTYYAQASNGTCSSLTRTTVILTINSAPNAPISSNQTVCTNGSPTQTLTATATGGIITWYDAATAGNIVASPTQIGIGTKTYYAQASNGTCSSLTRTPVILTINPAPNAPVASNQTVCTNGSLTQTLTATATGGTVTWYDAATAGNVVPSPTQVGIGTTTYYAEASNGTCSSLTRTPVVLTINPAPNAPVASNQTVCTNGSLTQTLTATASGGTITWYDAVTAGNVVPSPIQVGIGTSTYYAEASNGTCSSLTRTAVILTINDGSIPPSATNQTICTNGSPTQTLTATASGGIITWYDAATAGNVVNSPTQVGVGTSTYYAQASNGTCSSLTRTAVVLTINPAPNAPVASNQTVCTNGSQTQTLTATATGGTITWYDAATAGNSITTPTQVGVGTKTYYAEASNGTCSSLTRTPVILTINPAPTAPVASNQTVCTNGSPTQTLTATATGGTITWYDAATAGNIVASPTQIGVGTITYYAEASNGTCSSLTRTLVVLTINAAPSAPIASNQTICTNGSTTQTLTATATGGTITWYDAATAGNVVTTPTQVGIGTITYYAEASNGTCSSLTRTPVVLTINAAPNAPVANNQTVCSDGSQTQTLTATATGGTITWYDAAIAGNVVTTPTQIGLGTVTYYAEASNGTCSSLTRTAVVLTINSCSIALVKTNDITVGPNGCADLKVGDVVTYTFTVTNLGNSSLHDVVVIDAHIGLSTITLQSGDSNNNSILEVSENWIYEATYTVTQIDIDNGSITNQATVNATASDSTLVSDPSGNSTTNDEPNVIPICTTAKIALVKTNDIEVGPNGCADLKVGDVVTYTFSVVNLGNVSLHDIVVLDNHAGLSTIALQSGDSNNNSILEVTENWIYKATYTVTQTDIDTGSITNQAFVNGTTPKETEVTDQSGNSTTNDEPNVIPICTTAKIVIVKSNNIEVGPNGCADLKVGDVVTYTFTVTNLGNVSLHDVAVLDPHIDLSTIVLQSGDSNSNSILEVNENWIYTATYTVDQSDIDTGIITNQASVNGTAPNATVVMDQSGDSTTNDEPNVIPICTTAKIAIVKSNDVEVGPNGCATLKVGDVVTYTFSVTNFGNVSLHDIGVIDLHSGISAIVLQSGDSNNNNILEVTENWIYKATYTVTQTDIDTGSITNQASVNGTAPNATIITDQSGDLATNDEPNVIPICSTNSIALVKTAVIGGAGAVGDVITYTFAVTNTGNATITNIIITDITEPLIGLTFTNSIISALAPGVTNSTITGTYIITQADINLGHVTNSALAVGQDPKGNDVRDISGTTIENDTPTITTLIQNPSLTVIKTSNTEFYSSVGDIINYTIQVKNTGNVTLHQITVTDPLTSLDTIIELLGPGETQEFNQNYTVTQNDRETGSVTNVANATGFTPNESSISASDTVVVEAAIVLGCGSITVHNAFSPNGDGINELFIIDNIDDTLCYPDNTVEIYNRWGILVFETRNYDNVNRVFKGFSEGRTTISQSSGLPTGTYYYILSYSSIDGNGGVQVNKKDGYLYLTR</sequence>
<feature type="domain" description="Ig-like" evidence="2">
    <location>
        <begin position="1185"/>
        <end position="1261"/>
    </location>
</feature>
<dbReference type="PANTHER" id="PTHR34819:SF3">
    <property type="entry name" value="CELL SURFACE PROTEIN"/>
    <property type="match status" value="1"/>
</dbReference>
<keyword evidence="1" id="KW-0732">Signal</keyword>